<proteinExistence type="predicted"/>
<gene>
    <name evidence="1" type="ORF">H5410_057601</name>
</gene>
<evidence type="ECO:0000313" key="2">
    <source>
        <dbReference type="Proteomes" id="UP000824120"/>
    </source>
</evidence>
<reference evidence="1 2" key="1">
    <citation type="submission" date="2020-09" db="EMBL/GenBank/DDBJ databases">
        <title>De no assembly of potato wild relative species, Solanum commersonii.</title>
        <authorList>
            <person name="Cho K."/>
        </authorList>
    </citation>
    <scope>NUCLEOTIDE SEQUENCE [LARGE SCALE GENOMIC DNA]</scope>
    <source>
        <strain evidence="1">LZ3.2</strain>
        <tissue evidence="1">Leaf</tissue>
    </source>
</reference>
<comment type="caution">
    <text evidence="1">The sequence shown here is derived from an EMBL/GenBank/DDBJ whole genome shotgun (WGS) entry which is preliminary data.</text>
</comment>
<sequence length="75" mass="9067">MLTCGNWEWKKSYFKFESWWLEVEGFKEKVKEWWCSFVVEGRESGARIIEAIGSREKMTSSTKLHSWRVFRSKDP</sequence>
<dbReference type="EMBL" id="JACXVP010000011">
    <property type="protein sequence ID" value="KAG5577467.1"/>
    <property type="molecule type" value="Genomic_DNA"/>
</dbReference>
<dbReference type="OrthoDB" id="1298693at2759"/>
<dbReference type="AlphaFoldDB" id="A0A9J5WNC2"/>
<keyword evidence="2" id="KW-1185">Reference proteome</keyword>
<dbReference type="Proteomes" id="UP000824120">
    <property type="component" value="Chromosome 11"/>
</dbReference>
<organism evidence="1 2">
    <name type="scientific">Solanum commersonii</name>
    <name type="common">Commerson's wild potato</name>
    <name type="synonym">Commerson's nightshade</name>
    <dbReference type="NCBI Taxonomy" id="4109"/>
    <lineage>
        <taxon>Eukaryota</taxon>
        <taxon>Viridiplantae</taxon>
        <taxon>Streptophyta</taxon>
        <taxon>Embryophyta</taxon>
        <taxon>Tracheophyta</taxon>
        <taxon>Spermatophyta</taxon>
        <taxon>Magnoliopsida</taxon>
        <taxon>eudicotyledons</taxon>
        <taxon>Gunneridae</taxon>
        <taxon>Pentapetalae</taxon>
        <taxon>asterids</taxon>
        <taxon>lamiids</taxon>
        <taxon>Solanales</taxon>
        <taxon>Solanaceae</taxon>
        <taxon>Solanoideae</taxon>
        <taxon>Solaneae</taxon>
        <taxon>Solanum</taxon>
    </lineage>
</organism>
<name>A0A9J5WNC2_SOLCO</name>
<protein>
    <submittedName>
        <fullName evidence="1">Uncharacterized protein</fullName>
    </submittedName>
</protein>
<evidence type="ECO:0000313" key="1">
    <source>
        <dbReference type="EMBL" id="KAG5577467.1"/>
    </source>
</evidence>
<accession>A0A9J5WNC2</accession>